<dbReference type="OMA" id="DTWIALM"/>
<sequence length="341" mass="38709">MDEVDCKDILTPINRRKWPVPIPKDTSLDLIHIEMLNLGAEYVWLDVLCLRQKGGIREDLHEEEWKVDVPTIGSVYDKTNLNKVVCYLSGLSWPLSSNADDLESDWCWFKHAWTLQEISMNPIIGGDTGDEALWVKFKEKLSSLQDIRDGHVYDVLSEMQKRVSTYPVDKIAGMAYIMGSMSIPAYYRKQPEDDTWIALMDVVASCGQQSWHLADLLFLHPKPGTKSWQPSWKQVMTEKLPPRLRSLDTHSNWTLQLLICNVRTDTFNHGYIIESALVQGLSDGDSQEQEQHGKFVVKDDAGTVHTFKIVAYHQCPIPDGSYTLLGTESWDSGDEAGNGHS</sequence>
<dbReference type="EMBL" id="FUEG01000034">
    <property type="protein sequence ID" value="SJL16316.1"/>
    <property type="molecule type" value="Genomic_DNA"/>
</dbReference>
<organism evidence="1 2">
    <name type="scientific">Armillaria ostoyae</name>
    <name type="common">Armillaria root rot fungus</name>
    <dbReference type="NCBI Taxonomy" id="47428"/>
    <lineage>
        <taxon>Eukaryota</taxon>
        <taxon>Fungi</taxon>
        <taxon>Dikarya</taxon>
        <taxon>Basidiomycota</taxon>
        <taxon>Agaricomycotina</taxon>
        <taxon>Agaricomycetes</taxon>
        <taxon>Agaricomycetidae</taxon>
        <taxon>Agaricales</taxon>
        <taxon>Marasmiineae</taxon>
        <taxon>Physalacriaceae</taxon>
        <taxon>Armillaria</taxon>
    </lineage>
</organism>
<reference evidence="2" key="1">
    <citation type="journal article" date="2017" name="Nat. Ecol. Evol.">
        <title>Genome expansion and lineage-specific genetic innovations in the forest pathogenic fungi Armillaria.</title>
        <authorList>
            <person name="Sipos G."/>
            <person name="Prasanna A.N."/>
            <person name="Walter M.C."/>
            <person name="O'Connor E."/>
            <person name="Balint B."/>
            <person name="Krizsan K."/>
            <person name="Kiss B."/>
            <person name="Hess J."/>
            <person name="Varga T."/>
            <person name="Slot J."/>
            <person name="Riley R."/>
            <person name="Boka B."/>
            <person name="Rigling D."/>
            <person name="Barry K."/>
            <person name="Lee J."/>
            <person name="Mihaltcheva S."/>
            <person name="LaButti K."/>
            <person name="Lipzen A."/>
            <person name="Waldron R."/>
            <person name="Moloney N.M."/>
            <person name="Sperisen C."/>
            <person name="Kredics L."/>
            <person name="Vagvoelgyi C."/>
            <person name="Patrignani A."/>
            <person name="Fitzpatrick D."/>
            <person name="Nagy I."/>
            <person name="Doyle S."/>
            <person name="Anderson J.B."/>
            <person name="Grigoriev I.V."/>
            <person name="Gueldener U."/>
            <person name="Muensterkoetter M."/>
            <person name="Nagy L.G."/>
        </authorList>
    </citation>
    <scope>NUCLEOTIDE SEQUENCE [LARGE SCALE GENOMIC DNA]</scope>
    <source>
        <strain evidence="2">C18/9</strain>
    </source>
</reference>
<accession>A0A284S5S2</accession>
<evidence type="ECO:0000313" key="1">
    <source>
        <dbReference type="EMBL" id="SJL16316.1"/>
    </source>
</evidence>
<dbReference type="AlphaFoldDB" id="A0A284S5S2"/>
<gene>
    <name evidence="1" type="ORF">ARMOST_19836</name>
</gene>
<protein>
    <recommendedName>
        <fullName evidence="3">Heterokaryon incompatibility domain-containing protein</fullName>
    </recommendedName>
</protein>
<dbReference type="Proteomes" id="UP000219338">
    <property type="component" value="Unassembled WGS sequence"/>
</dbReference>
<name>A0A284S5S2_ARMOS</name>
<dbReference type="OrthoDB" id="5418601at2759"/>
<evidence type="ECO:0008006" key="3">
    <source>
        <dbReference type="Google" id="ProtNLM"/>
    </source>
</evidence>
<evidence type="ECO:0000313" key="2">
    <source>
        <dbReference type="Proteomes" id="UP000219338"/>
    </source>
</evidence>
<keyword evidence="2" id="KW-1185">Reference proteome</keyword>
<proteinExistence type="predicted"/>